<evidence type="ECO:0000256" key="3">
    <source>
        <dbReference type="ARBA" id="ARBA00023052"/>
    </source>
</evidence>
<dbReference type="Pfam" id="PF02780">
    <property type="entry name" value="Transketolase_C"/>
    <property type="match status" value="1"/>
</dbReference>
<evidence type="ECO:0000259" key="4">
    <source>
        <dbReference type="SMART" id="SM00861"/>
    </source>
</evidence>
<gene>
    <name evidence="5" type="ORF">AB840_03645</name>
</gene>
<keyword evidence="6" id="KW-1185">Reference proteome</keyword>
<dbReference type="AlphaFoldDB" id="A0A0J6ZQR8"/>
<evidence type="ECO:0000256" key="1">
    <source>
        <dbReference type="ARBA" id="ARBA00001964"/>
    </source>
</evidence>
<dbReference type="FunFam" id="3.40.50.920:FF:000001">
    <property type="entry name" value="Pyruvate dehydrogenase E1 beta subunit"/>
    <property type="match status" value="1"/>
</dbReference>
<dbReference type="FunCoup" id="A0A0J6ZQR8">
    <property type="interactions" value="371"/>
</dbReference>
<accession>A0A0J6ZQR8</accession>
<dbReference type="InParanoid" id="A0A0J6ZQR8"/>
<dbReference type="CDD" id="cd07036">
    <property type="entry name" value="TPP_PYR_E1-PDHc-beta_like"/>
    <property type="match status" value="1"/>
</dbReference>
<keyword evidence="2" id="KW-0560">Oxidoreductase</keyword>
<dbReference type="PATRIC" id="fig|1122219.3.peg.2826"/>
<dbReference type="PANTHER" id="PTHR43257:SF2">
    <property type="entry name" value="PYRUVATE DEHYDROGENASE E1 COMPONENT SUBUNIT BETA"/>
    <property type="match status" value="1"/>
</dbReference>
<dbReference type="InterPro" id="IPR005475">
    <property type="entry name" value="Transketolase-like_Pyr-bd"/>
</dbReference>
<sequence length="327" mass="35913">MRKITFSVATQEAMREEMQRDKNVFLMGEDIARQGGIFGQFKGLAEEFGKERVRDTPISETAIIGGGVGAALAGMRPVVDMHFADFIGVPMDEIFNQMAKARYMFGGQAKVPLVLRAPDGMTRGGAAQHSQCVEAWFMHIPGIKVVIPSNPADAKGLLKSAIRSDDPVLYFEHKKLFSVKGEVPEGEILTPIGKAHVAREGADMTIVSYSFYMTNVLTAAKELDKEGIHVECIDLRTISPLDMDTVYESLRKTKKLMIVHEAVRQGGVGAEVAARAAEEMIDYLDAPIVRLGAPFVPIPYSPVLERLVKIEPEDIVKAVKEVLGNQR</sequence>
<dbReference type="PANTHER" id="PTHR43257">
    <property type="entry name" value="PYRUVATE DEHYDROGENASE E1 COMPONENT BETA SUBUNIT"/>
    <property type="match status" value="1"/>
</dbReference>
<reference evidence="5 6" key="1">
    <citation type="submission" date="2015-06" db="EMBL/GenBank/DDBJ databases">
        <title>Draft genome sequence of beer spoilage bacterium Megasphaera cerevisiae type strain 20462.</title>
        <authorList>
            <person name="Kutumbaka K."/>
            <person name="Pasmowitz J."/>
            <person name="Mategko J."/>
            <person name="Reyes D."/>
            <person name="Friedrich A."/>
            <person name="Han S."/>
            <person name="Martens-Habbena W."/>
            <person name="Neal-McKinney J."/>
            <person name="Janagama H.K."/>
            <person name="Nadala C."/>
            <person name="Samadpour M."/>
        </authorList>
    </citation>
    <scope>NUCLEOTIDE SEQUENCE [LARGE SCALE GENOMIC DNA]</scope>
    <source>
        <strain evidence="5 6">DSM 20462</strain>
    </source>
</reference>
<evidence type="ECO:0000313" key="5">
    <source>
        <dbReference type="EMBL" id="KMO87306.1"/>
    </source>
</evidence>
<comment type="caution">
    <text evidence="5">The sequence shown here is derived from an EMBL/GenBank/DDBJ whole genome shotgun (WGS) entry which is preliminary data.</text>
</comment>
<dbReference type="Proteomes" id="UP000036503">
    <property type="component" value="Unassembled WGS sequence"/>
</dbReference>
<protein>
    <submittedName>
        <fullName evidence="5">Pyruvate dehydrogenase</fullName>
    </submittedName>
</protein>
<dbReference type="EMBL" id="LEKT01000007">
    <property type="protein sequence ID" value="KMO87306.1"/>
    <property type="molecule type" value="Genomic_DNA"/>
</dbReference>
<dbReference type="SUPFAM" id="SSF52518">
    <property type="entry name" value="Thiamin diphosphate-binding fold (THDP-binding)"/>
    <property type="match status" value="1"/>
</dbReference>
<dbReference type="SMART" id="SM00861">
    <property type="entry name" value="Transket_pyr"/>
    <property type="match status" value="1"/>
</dbReference>
<keyword evidence="5" id="KW-0670">Pyruvate</keyword>
<dbReference type="Pfam" id="PF02779">
    <property type="entry name" value="Transket_pyr"/>
    <property type="match status" value="1"/>
</dbReference>
<dbReference type="OrthoDB" id="8732661at2"/>
<evidence type="ECO:0000313" key="6">
    <source>
        <dbReference type="Proteomes" id="UP000036503"/>
    </source>
</evidence>
<keyword evidence="3" id="KW-0786">Thiamine pyrophosphate</keyword>
<dbReference type="InterPro" id="IPR033248">
    <property type="entry name" value="Transketolase_C"/>
</dbReference>
<dbReference type="Gene3D" id="3.40.50.920">
    <property type="match status" value="1"/>
</dbReference>
<dbReference type="FunFam" id="3.40.50.970:FF:000001">
    <property type="entry name" value="Pyruvate dehydrogenase E1 beta subunit"/>
    <property type="match status" value="1"/>
</dbReference>
<dbReference type="Gene3D" id="3.40.50.970">
    <property type="match status" value="1"/>
</dbReference>
<dbReference type="RefSeq" id="WP_048513464.1">
    <property type="nucleotide sequence ID" value="NZ_FUXD01000005.1"/>
</dbReference>
<name>A0A0J6ZQR8_9FIRM</name>
<organism evidence="5 6">
    <name type="scientific">Megasphaera cerevisiae DSM 20462</name>
    <dbReference type="NCBI Taxonomy" id="1122219"/>
    <lineage>
        <taxon>Bacteria</taxon>
        <taxon>Bacillati</taxon>
        <taxon>Bacillota</taxon>
        <taxon>Negativicutes</taxon>
        <taxon>Veillonellales</taxon>
        <taxon>Veillonellaceae</taxon>
        <taxon>Megasphaera</taxon>
    </lineage>
</organism>
<dbReference type="InterPro" id="IPR029061">
    <property type="entry name" value="THDP-binding"/>
</dbReference>
<dbReference type="SUPFAM" id="SSF52922">
    <property type="entry name" value="TK C-terminal domain-like"/>
    <property type="match status" value="1"/>
</dbReference>
<dbReference type="GO" id="GO:0016491">
    <property type="term" value="F:oxidoreductase activity"/>
    <property type="evidence" value="ECO:0007669"/>
    <property type="project" value="UniProtKB-KW"/>
</dbReference>
<proteinExistence type="predicted"/>
<evidence type="ECO:0000256" key="2">
    <source>
        <dbReference type="ARBA" id="ARBA00023002"/>
    </source>
</evidence>
<dbReference type="InterPro" id="IPR009014">
    <property type="entry name" value="Transketo_C/PFOR_II"/>
</dbReference>
<comment type="cofactor">
    <cofactor evidence="1">
        <name>thiamine diphosphate</name>
        <dbReference type="ChEBI" id="CHEBI:58937"/>
    </cofactor>
</comment>
<dbReference type="NCBIfam" id="NF006667">
    <property type="entry name" value="PRK09212.1"/>
    <property type="match status" value="1"/>
</dbReference>
<dbReference type="STRING" id="39029.BSR42_01735"/>
<feature type="domain" description="Transketolase-like pyrimidine-binding" evidence="4">
    <location>
        <begin position="4"/>
        <end position="179"/>
    </location>
</feature>